<dbReference type="GO" id="GO:0044874">
    <property type="term" value="P:lipoprotein localization to outer membrane"/>
    <property type="evidence" value="ECO:0007669"/>
    <property type="project" value="UniProtKB-UniRule"/>
</dbReference>
<dbReference type="GO" id="GO:0015031">
    <property type="term" value="P:protein transport"/>
    <property type="evidence" value="ECO:0007669"/>
    <property type="project" value="UniProtKB-KW"/>
</dbReference>
<keyword evidence="10 13" id="KW-0143">Chaperone</keyword>
<dbReference type="Proteomes" id="UP000297753">
    <property type="component" value="Unassembled WGS sequence"/>
</dbReference>
<comment type="function">
    <text evidence="13">Plays a critical role in the incorporation of lipoproteins in the outer membrane after they are released by the LolA protein.</text>
</comment>
<evidence type="ECO:0000256" key="10">
    <source>
        <dbReference type="ARBA" id="ARBA00023186"/>
    </source>
</evidence>
<keyword evidence="6 14" id="KW-0732">Signal</keyword>
<accession>A0A4Y8WGW7</accession>
<evidence type="ECO:0000313" key="15">
    <source>
        <dbReference type="EMBL" id="TFH92054.1"/>
    </source>
</evidence>
<protein>
    <recommendedName>
        <fullName evidence="4 13">Outer-membrane lipoprotein LolB</fullName>
    </recommendedName>
</protein>
<evidence type="ECO:0000256" key="3">
    <source>
        <dbReference type="ARBA" id="ARBA00011245"/>
    </source>
</evidence>
<dbReference type="NCBIfam" id="TIGR00548">
    <property type="entry name" value="lolB"/>
    <property type="match status" value="1"/>
</dbReference>
<gene>
    <name evidence="13 15" type="primary">lolB</name>
    <name evidence="15" type="ORF">ELS82_08880</name>
</gene>
<dbReference type="InterPro" id="IPR004565">
    <property type="entry name" value="OM_lipoprot_LolB"/>
</dbReference>
<evidence type="ECO:0000256" key="11">
    <source>
        <dbReference type="ARBA" id="ARBA00023237"/>
    </source>
</evidence>
<keyword evidence="7 13" id="KW-0653">Protein transport</keyword>
<evidence type="ECO:0000256" key="2">
    <source>
        <dbReference type="ARBA" id="ARBA00009696"/>
    </source>
</evidence>
<keyword evidence="16" id="KW-1185">Reference proteome</keyword>
<evidence type="ECO:0000256" key="6">
    <source>
        <dbReference type="ARBA" id="ARBA00022729"/>
    </source>
</evidence>
<comment type="caution">
    <text evidence="15">The sequence shown here is derived from an EMBL/GenBank/DDBJ whole genome shotgun (WGS) entry which is preliminary data.</text>
</comment>
<evidence type="ECO:0000256" key="12">
    <source>
        <dbReference type="ARBA" id="ARBA00023288"/>
    </source>
</evidence>
<evidence type="ECO:0000256" key="13">
    <source>
        <dbReference type="HAMAP-Rule" id="MF_00233"/>
    </source>
</evidence>
<keyword evidence="8 13" id="KW-0472">Membrane</keyword>
<evidence type="ECO:0000256" key="5">
    <source>
        <dbReference type="ARBA" id="ARBA00022448"/>
    </source>
</evidence>
<dbReference type="RefSeq" id="WP_134835178.1">
    <property type="nucleotide sequence ID" value="NZ_SATR01000010.1"/>
</dbReference>
<keyword evidence="9" id="KW-0564">Palmitate</keyword>
<evidence type="ECO:0000313" key="16">
    <source>
        <dbReference type="Proteomes" id="UP000297753"/>
    </source>
</evidence>
<dbReference type="HAMAP" id="MF_00233">
    <property type="entry name" value="LolB"/>
    <property type="match status" value="1"/>
</dbReference>
<dbReference type="SUPFAM" id="SSF89392">
    <property type="entry name" value="Prokaryotic lipoproteins and lipoprotein localization factors"/>
    <property type="match status" value="1"/>
</dbReference>
<feature type="signal peptide" evidence="14">
    <location>
        <begin position="1"/>
        <end position="22"/>
    </location>
</feature>
<keyword evidence="12 15" id="KW-0449">Lipoprotein</keyword>
<name>A0A4Y8WGW7_9VIBR</name>
<dbReference type="EMBL" id="SATR01000010">
    <property type="protein sequence ID" value="TFH92054.1"/>
    <property type="molecule type" value="Genomic_DNA"/>
</dbReference>
<comment type="similarity">
    <text evidence="2 13">Belongs to the LolB family.</text>
</comment>
<keyword evidence="5 13" id="KW-0813">Transport</keyword>
<comment type="subcellular location">
    <subcellularLocation>
        <location evidence="1">Cell outer membrane</location>
        <topology evidence="1">Lipid-anchor</topology>
    </subcellularLocation>
</comment>
<comment type="subunit">
    <text evidence="3 13">Monomer.</text>
</comment>
<evidence type="ECO:0000256" key="9">
    <source>
        <dbReference type="ARBA" id="ARBA00023139"/>
    </source>
</evidence>
<organism evidence="15 16">
    <name type="scientific">Vibrio ouci</name>
    <dbReference type="NCBI Taxonomy" id="2499078"/>
    <lineage>
        <taxon>Bacteria</taxon>
        <taxon>Pseudomonadati</taxon>
        <taxon>Pseudomonadota</taxon>
        <taxon>Gammaproteobacteria</taxon>
        <taxon>Vibrionales</taxon>
        <taxon>Vibrionaceae</taxon>
        <taxon>Vibrio</taxon>
    </lineage>
</organism>
<evidence type="ECO:0000256" key="8">
    <source>
        <dbReference type="ARBA" id="ARBA00023136"/>
    </source>
</evidence>
<keyword evidence="11 13" id="KW-0998">Cell outer membrane</keyword>
<reference evidence="15 16" key="1">
    <citation type="submission" date="2019-01" db="EMBL/GenBank/DDBJ databases">
        <title>Vibrio BEI176 sp. nov, a marine bacterium isolated from China: eastern marignal seas.</title>
        <authorList>
            <person name="Li B."/>
        </authorList>
    </citation>
    <scope>NUCLEOTIDE SEQUENCE [LARGE SCALE GENOMIC DNA]</scope>
    <source>
        <strain evidence="15 16">BEI176</strain>
    </source>
</reference>
<feature type="chain" id="PRO_5021443154" description="Outer-membrane lipoprotein LolB" evidence="14">
    <location>
        <begin position="23"/>
        <end position="204"/>
    </location>
</feature>
<dbReference type="CDD" id="cd16326">
    <property type="entry name" value="LolB"/>
    <property type="match status" value="1"/>
</dbReference>
<dbReference type="OrthoDB" id="9797618at2"/>
<evidence type="ECO:0000256" key="4">
    <source>
        <dbReference type="ARBA" id="ARBA00016202"/>
    </source>
</evidence>
<proteinExistence type="inferred from homology"/>
<evidence type="ECO:0000256" key="1">
    <source>
        <dbReference type="ARBA" id="ARBA00004459"/>
    </source>
</evidence>
<evidence type="ECO:0000256" key="7">
    <source>
        <dbReference type="ARBA" id="ARBA00022927"/>
    </source>
</evidence>
<dbReference type="GO" id="GO:0009279">
    <property type="term" value="C:cell outer membrane"/>
    <property type="evidence" value="ECO:0007669"/>
    <property type="project" value="UniProtKB-SubCell"/>
</dbReference>
<dbReference type="Gene3D" id="2.50.20.10">
    <property type="entry name" value="Lipoprotein localisation LolA/LolB/LppX"/>
    <property type="match status" value="1"/>
</dbReference>
<evidence type="ECO:0000256" key="14">
    <source>
        <dbReference type="SAM" id="SignalP"/>
    </source>
</evidence>
<dbReference type="AlphaFoldDB" id="A0A4Y8WGW7"/>
<dbReference type="InterPro" id="IPR029046">
    <property type="entry name" value="LolA/LolB/LppX"/>
</dbReference>
<dbReference type="Pfam" id="PF03550">
    <property type="entry name" value="LolB"/>
    <property type="match status" value="1"/>
</dbReference>
<sequence>MMTHFRAFFLLLVTSLILPGCASIDSTTNVEWESHQQRLAMIESYQASGKLGYIAPQQRQSLNFQWQDSAQETQLRMTTFLGQTVLNLNATPTLATVETYEGQTYSASTPEALIKQLTGLNIPVEQLNDWMLGRPTQADDYQLNQTNTLASLTKQVNTQNWTLNYLSYQDVQHLGAALPLPKKLKLTQGSTSINIVISKWTFDE</sequence>